<dbReference type="EMBL" id="AVOT02005588">
    <property type="protein sequence ID" value="MBW0479446.1"/>
    <property type="molecule type" value="Genomic_DNA"/>
</dbReference>
<dbReference type="Proteomes" id="UP000765509">
    <property type="component" value="Unassembled WGS sequence"/>
</dbReference>
<keyword evidence="2" id="KW-1185">Reference proteome</keyword>
<evidence type="ECO:0000313" key="2">
    <source>
        <dbReference type="Proteomes" id="UP000765509"/>
    </source>
</evidence>
<protein>
    <submittedName>
        <fullName evidence="1">Uncharacterized protein</fullName>
    </submittedName>
</protein>
<sequence>MWIGGGFEVLGGGFPNWGATPTGALWIQADGKLSDVQMPVGTPFQYRRELHSFQGQLIDYLAVRPAGELVARSQVGDGISHQTRVLGYAA</sequence>
<name>A0A9Q3C6M2_9BASI</name>
<evidence type="ECO:0000313" key="1">
    <source>
        <dbReference type="EMBL" id="MBW0479446.1"/>
    </source>
</evidence>
<organism evidence="1 2">
    <name type="scientific">Austropuccinia psidii MF-1</name>
    <dbReference type="NCBI Taxonomy" id="1389203"/>
    <lineage>
        <taxon>Eukaryota</taxon>
        <taxon>Fungi</taxon>
        <taxon>Dikarya</taxon>
        <taxon>Basidiomycota</taxon>
        <taxon>Pucciniomycotina</taxon>
        <taxon>Pucciniomycetes</taxon>
        <taxon>Pucciniales</taxon>
        <taxon>Sphaerophragmiaceae</taxon>
        <taxon>Austropuccinia</taxon>
    </lineage>
</organism>
<reference evidence="1" key="1">
    <citation type="submission" date="2021-03" db="EMBL/GenBank/DDBJ databases">
        <title>Draft genome sequence of rust myrtle Austropuccinia psidii MF-1, a brazilian biotype.</title>
        <authorList>
            <person name="Quecine M.C."/>
            <person name="Pachon D.M.R."/>
            <person name="Bonatelli M.L."/>
            <person name="Correr F.H."/>
            <person name="Franceschini L.M."/>
            <person name="Leite T.F."/>
            <person name="Margarido G.R.A."/>
            <person name="Almeida C.A."/>
            <person name="Ferrarezi J.A."/>
            <person name="Labate C.A."/>
        </authorList>
    </citation>
    <scope>NUCLEOTIDE SEQUENCE</scope>
    <source>
        <strain evidence="1">MF-1</strain>
    </source>
</reference>
<comment type="caution">
    <text evidence="1">The sequence shown here is derived from an EMBL/GenBank/DDBJ whole genome shotgun (WGS) entry which is preliminary data.</text>
</comment>
<accession>A0A9Q3C6M2</accession>
<gene>
    <name evidence="1" type="ORF">O181_019161</name>
</gene>
<proteinExistence type="predicted"/>
<dbReference type="AlphaFoldDB" id="A0A9Q3C6M2"/>